<evidence type="ECO:0000256" key="4">
    <source>
        <dbReference type="ARBA" id="ARBA00022833"/>
    </source>
</evidence>
<evidence type="ECO:0000313" key="7">
    <source>
        <dbReference type="Proteomes" id="UP000016649"/>
    </source>
</evidence>
<dbReference type="InterPro" id="IPR001279">
    <property type="entry name" value="Metallo-B-lactamas"/>
</dbReference>
<keyword evidence="2" id="KW-0479">Metal-binding</keyword>
<dbReference type="PANTHER" id="PTHR46233:SF3">
    <property type="entry name" value="HYDROXYACYLGLUTATHIONE HYDROLASE GLOC"/>
    <property type="match status" value="1"/>
</dbReference>
<reference evidence="6 7" key="1">
    <citation type="submission" date="2013-08" db="EMBL/GenBank/DDBJ databases">
        <authorList>
            <person name="Weinstock G."/>
            <person name="Sodergren E."/>
            <person name="Wylie T."/>
            <person name="Fulton L."/>
            <person name="Fulton R."/>
            <person name="Fronick C."/>
            <person name="O'Laughlin M."/>
            <person name="Godfrey J."/>
            <person name="Miner T."/>
            <person name="Herter B."/>
            <person name="Appelbaum E."/>
            <person name="Cordes M."/>
            <person name="Lek S."/>
            <person name="Wollam A."/>
            <person name="Pepin K.H."/>
            <person name="Palsikar V.B."/>
            <person name="Mitreva M."/>
            <person name="Wilson R.K."/>
        </authorList>
    </citation>
    <scope>NUCLEOTIDE SEQUENCE [LARGE SCALE GENOMIC DNA]</scope>
    <source>
        <strain evidence="6 7">ATCC 700332</strain>
    </source>
</reference>
<sequence length="221" mass="23762">MTIDCIPTGAFAVNTYIVPCCDGRENAVFVVDPGGDGEHIASKIGTSHVSAIVLTHGHFDHLAALPKLKELYPHAPVCIHRKDAAYVGTGAYDKHREDFALLGASYLVDALAAVYPQFPAADILLTDGQYPEYAPDWQVLHTPGHTPGSVCLYNKKECVLLSGDTLFARSYGRTDLPGGSAELMAQSLEKLFLLDERTRVFPGHGGATTIGKEKNGGFCFV</sequence>
<organism evidence="6 7">
    <name type="scientific">Treponema lecithinolyticum ATCC 700332</name>
    <dbReference type="NCBI Taxonomy" id="1321815"/>
    <lineage>
        <taxon>Bacteria</taxon>
        <taxon>Pseudomonadati</taxon>
        <taxon>Spirochaetota</taxon>
        <taxon>Spirochaetia</taxon>
        <taxon>Spirochaetales</taxon>
        <taxon>Treponemataceae</taxon>
        <taxon>Treponema</taxon>
    </lineage>
</organism>
<evidence type="ECO:0000313" key="6">
    <source>
        <dbReference type="EMBL" id="ERJ93883.1"/>
    </source>
</evidence>
<accession>A0ABN0P093</accession>
<name>A0ABN0P093_TRELE</name>
<evidence type="ECO:0000256" key="3">
    <source>
        <dbReference type="ARBA" id="ARBA00022801"/>
    </source>
</evidence>
<dbReference type="Gene3D" id="3.60.15.10">
    <property type="entry name" value="Ribonuclease Z/Hydroxyacylglutathione hydrolase-like"/>
    <property type="match status" value="1"/>
</dbReference>
<evidence type="ECO:0000256" key="2">
    <source>
        <dbReference type="ARBA" id="ARBA00022723"/>
    </source>
</evidence>
<dbReference type="EMBL" id="AWVH01000013">
    <property type="protein sequence ID" value="ERJ93883.1"/>
    <property type="molecule type" value="Genomic_DNA"/>
</dbReference>
<dbReference type="SMART" id="SM00849">
    <property type="entry name" value="Lactamase_B"/>
    <property type="match status" value="1"/>
</dbReference>
<dbReference type="RefSeq" id="WP_021686452.1">
    <property type="nucleotide sequence ID" value="NZ_KI260556.1"/>
</dbReference>
<dbReference type="InterPro" id="IPR051453">
    <property type="entry name" value="MBL_Glyoxalase_II"/>
</dbReference>
<proteinExistence type="predicted"/>
<dbReference type="Proteomes" id="UP000016649">
    <property type="component" value="Unassembled WGS sequence"/>
</dbReference>
<dbReference type="CDD" id="cd06262">
    <property type="entry name" value="metallo-hydrolase-like_MBL-fold"/>
    <property type="match status" value="1"/>
</dbReference>
<protein>
    <submittedName>
        <fullName evidence="6">Metallo-beta-lactamase domain protein</fullName>
    </submittedName>
</protein>
<comment type="cofactor">
    <cofactor evidence="1">
        <name>Zn(2+)</name>
        <dbReference type="ChEBI" id="CHEBI:29105"/>
    </cofactor>
</comment>
<dbReference type="InterPro" id="IPR036866">
    <property type="entry name" value="RibonucZ/Hydroxyglut_hydro"/>
</dbReference>
<dbReference type="SUPFAM" id="SSF56281">
    <property type="entry name" value="Metallo-hydrolase/oxidoreductase"/>
    <property type="match status" value="1"/>
</dbReference>
<evidence type="ECO:0000259" key="5">
    <source>
        <dbReference type="SMART" id="SM00849"/>
    </source>
</evidence>
<evidence type="ECO:0000256" key="1">
    <source>
        <dbReference type="ARBA" id="ARBA00001947"/>
    </source>
</evidence>
<keyword evidence="7" id="KW-1185">Reference proteome</keyword>
<dbReference type="PANTHER" id="PTHR46233">
    <property type="entry name" value="HYDROXYACYLGLUTATHIONE HYDROLASE GLOC"/>
    <property type="match status" value="1"/>
</dbReference>
<keyword evidence="3" id="KW-0378">Hydrolase</keyword>
<dbReference type="Pfam" id="PF00753">
    <property type="entry name" value="Lactamase_B"/>
    <property type="match status" value="1"/>
</dbReference>
<keyword evidence="4" id="KW-0862">Zinc</keyword>
<feature type="domain" description="Metallo-beta-lactamase" evidence="5">
    <location>
        <begin position="12"/>
        <end position="204"/>
    </location>
</feature>
<gene>
    <name evidence="6" type="ORF">HMPREF9193_00604</name>
</gene>
<comment type="caution">
    <text evidence="6">The sequence shown here is derived from an EMBL/GenBank/DDBJ whole genome shotgun (WGS) entry which is preliminary data.</text>
</comment>